<protein>
    <submittedName>
        <fullName evidence="1">Uncharacterized protein</fullName>
    </submittedName>
</protein>
<comment type="caution">
    <text evidence="1">The sequence shown here is derived from an EMBL/GenBank/DDBJ whole genome shotgun (WGS) entry which is preliminary data.</text>
</comment>
<dbReference type="Proteomes" id="UP000033497">
    <property type="component" value="Unassembled WGS sequence"/>
</dbReference>
<dbReference type="EMBL" id="JSVU01000004">
    <property type="protein sequence ID" value="KJJ38667.1"/>
    <property type="molecule type" value="Genomic_DNA"/>
</dbReference>
<proteinExistence type="predicted"/>
<evidence type="ECO:0000313" key="1">
    <source>
        <dbReference type="EMBL" id="KJJ38667.1"/>
    </source>
</evidence>
<name>A0ABR5DIR3_9FLAO</name>
<accession>A0ABR5DIR3</accession>
<keyword evidence="2" id="KW-1185">Reference proteome</keyword>
<reference evidence="1 2" key="1">
    <citation type="submission" date="2014-10" db="EMBL/GenBank/DDBJ databases">
        <title>Genome sequencing of Vitellibacter vladivostokensis KMM 3516.</title>
        <authorList>
            <person name="Thevarajoo S."/>
            <person name="Selvaratnam C."/>
            <person name="Goh K.M."/>
            <person name="Chong C.S."/>
        </authorList>
    </citation>
    <scope>NUCLEOTIDE SEQUENCE [LARGE SCALE GENOMIC DNA]</scope>
    <source>
        <strain evidence="1 2">KMM 3516</strain>
    </source>
</reference>
<evidence type="ECO:0000313" key="2">
    <source>
        <dbReference type="Proteomes" id="UP000033497"/>
    </source>
</evidence>
<organism evidence="1 2">
    <name type="scientific">Aequorivita vladivostokensis</name>
    <dbReference type="NCBI Taxonomy" id="171194"/>
    <lineage>
        <taxon>Bacteria</taxon>
        <taxon>Pseudomonadati</taxon>
        <taxon>Bacteroidota</taxon>
        <taxon>Flavobacteriia</taxon>
        <taxon>Flavobacteriales</taxon>
        <taxon>Flavobacteriaceae</taxon>
        <taxon>Aequorivita</taxon>
    </lineage>
</organism>
<gene>
    <name evidence="1" type="ORF">MB09_08255</name>
</gene>
<sequence length="65" mass="7731">MLKRRGTIKISVEYFKADLFILLNFNLPLRTKKETLTKNTTRRMLLILVLSGRKKLNKNPEIRIM</sequence>